<dbReference type="RefSeq" id="WP_077686840.1">
    <property type="nucleotide sequence ID" value="NZ_CP019606.1"/>
</dbReference>
<dbReference type="EMBL" id="CP019606">
    <property type="protein sequence ID" value="AQP48505.1"/>
    <property type="molecule type" value="Genomic_DNA"/>
</dbReference>
<proteinExistence type="predicted"/>
<reference evidence="2" key="1">
    <citation type="submission" date="2017-02" db="EMBL/GenBank/DDBJ databases">
        <title>Tessaracoccus aquaemaris sp. nov., isolated from the intestine of a Korean rockfish, Sebastes schlegelii, in a marine aquaculture pond.</title>
        <authorList>
            <person name="Tak E.J."/>
            <person name="Bae J.-W."/>
        </authorList>
    </citation>
    <scope>NUCLEOTIDE SEQUENCE [LARGE SCALE GENOMIC DNA]</scope>
    <source>
        <strain evidence="2">NSG39</strain>
    </source>
</reference>
<accession>A0A1Q2CR13</accession>
<evidence type="ECO:0000313" key="1">
    <source>
        <dbReference type="EMBL" id="AQP48505.1"/>
    </source>
</evidence>
<evidence type="ECO:0000313" key="2">
    <source>
        <dbReference type="Proteomes" id="UP000188145"/>
    </source>
</evidence>
<name>A0A1Q2CR13_9ACTN</name>
<organism evidence="1 2">
    <name type="scientific">Tessaracoccus aquimaris</name>
    <dbReference type="NCBI Taxonomy" id="1332264"/>
    <lineage>
        <taxon>Bacteria</taxon>
        <taxon>Bacillati</taxon>
        <taxon>Actinomycetota</taxon>
        <taxon>Actinomycetes</taxon>
        <taxon>Propionibacteriales</taxon>
        <taxon>Propionibacteriaceae</taxon>
        <taxon>Tessaracoccus</taxon>
    </lineage>
</organism>
<evidence type="ECO:0008006" key="3">
    <source>
        <dbReference type="Google" id="ProtNLM"/>
    </source>
</evidence>
<dbReference type="AlphaFoldDB" id="A0A1Q2CR13"/>
<keyword evidence="2" id="KW-1185">Reference proteome</keyword>
<dbReference type="KEGG" id="tes:BW730_14305"/>
<sequence>MSVAQWSLAELRAAYASQAERRLHTITVPQPTTVGTPVGAVGVLGVSGGVGTTTVALALAEALKVKRLLEFAPPHASGLAGAATDELGERDGWRIGVRGELELARRIDPDDAPGSTPGEAVLDLGAWSGSALGHDVACLVVVAGASVPSIRRLEACLQVIDGPRMVPVITRAGRRLPRDLVGAAGPRVRAALAAGVVQLLPECRRLALTGLTPDPLPRSLQQSAAGLALVVKETP</sequence>
<gene>
    <name evidence="1" type="ORF">BW730_14305</name>
</gene>
<dbReference type="Proteomes" id="UP000188145">
    <property type="component" value="Chromosome"/>
</dbReference>
<dbReference type="STRING" id="1332264.BW730_14305"/>
<dbReference type="OrthoDB" id="3733821at2"/>
<protein>
    <recommendedName>
        <fullName evidence="3">CobQ/CobB/MinD/ParA nucleotide binding domain-containing protein</fullName>
    </recommendedName>
</protein>